<gene>
    <name evidence="6" type="ORF">GCM10022410_21250</name>
</gene>
<reference evidence="7" key="1">
    <citation type="journal article" date="2019" name="Int. J. Syst. Evol. Microbiol.">
        <title>The Global Catalogue of Microorganisms (GCM) 10K type strain sequencing project: providing services to taxonomists for standard genome sequencing and annotation.</title>
        <authorList>
            <consortium name="The Broad Institute Genomics Platform"/>
            <consortium name="The Broad Institute Genome Sequencing Center for Infectious Disease"/>
            <person name="Wu L."/>
            <person name="Ma J."/>
        </authorList>
    </citation>
    <scope>NUCLEOTIDE SEQUENCE [LARGE SCALE GENOMIC DNA]</scope>
    <source>
        <strain evidence="7">JCM 17250</strain>
    </source>
</reference>
<keyword evidence="3 5" id="KW-1133">Transmembrane helix</keyword>
<dbReference type="EMBL" id="BAABDL010000118">
    <property type="protein sequence ID" value="GAA4076123.1"/>
    <property type="molecule type" value="Genomic_DNA"/>
</dbReference>
<dbReference type="Pfam" id="PF02361">
    <property type="entry name" value="CbiQ"/>
    <property type="match status" value="1"/>
</dbReference>
<accession>A0ABP7VXV6</accession>
<feature type="transmembrane region" description="Helical" evidence="5">
    <location>
        <begin position="25"/>
        <end position="53"/>
    </location>
</feature>
<protein>
    <submittedName>
        <fullName evidence="6">Energy-coupling factor transporter transmembrane protein EcfT</fullName>
    </submittedName>
</protein>
<keyword evidence="7" id="KW-1185">Reference proteome</keyword>
<evidence type="ECO:0000313" key="7">
    <source>
        <dbReference type="Proteomes" id="UP001501734"/>
    </source>
</evidence>
<evidence type="ECO:0000256" key="3">
    <source>
        <dbReference type="ARBA" id="ARBA00022989"/>
    </source>
</evidence>
<feature type="transmembrane region" description="Helical" evidence="5">
    <location>
        <begin position="106"/>
        <end position="128"/>
    </location>
</feature>
<name>A0ABP7VXV6_9BACI</name>
<proteinExistence type="predicted"/>
<dbReference type="InterPro" id="IPR003339">
    <property type="entry name" value="ABC/ECF_trnsptr_transmembrane"/>
</dbReference>
<sequence>MNKLILGRYFPGNSFLHRIDPRAKLLAALYFIGLLFFVDYFVGFIWMICFTLLVIKISGVSLSIYLKGIKPLIWLILMSVFFRVIFTAGGTIYFSKGPFAISSYGLLLGFFSFNRFILIIIISTALTLTTKPIDLTDAIDALLKPLRLLGISTAEFSLMLSISLRFIPNLLDETQKVLDAQRARGVVFGEGNLLEQMKKIVPLIIPLFSSSLKRAEEIADVLEVRGYQPSKKRSSFRRLSWRFHDTASLLIMGVLTIGVIILNQFPIIEQWLL</sequence>
<dbReference type="CDD" id="cd16914">
    <property type="entry name" value="EcfT"/>
    <property type="match status" value="1"/>
</dbReference>
<keyword evidence="2 5" id="KW-0812">Transmembrane</keyword>
<organism evidence="6 7">
    <name type="scientific">Amphibacillus indicireducens</name>
    <dbReference type="NCBI Taxonomy" id="1076330"/>
    <lineage>
        <taxon>Bacteria</taxon>
        <taxon>Bacillati</taxon>
        <taxon>Bacillota</taxon>
        <taxon>Bacilli</taxon>
        <taxon>Bacillales</taxon>
        <taxon>Bacillaceae</taxon>
        <taxon>Amphibacillus</taxon>
    </lineage>
</organism>
<feature type="transmembrane region" description="Helical" evidence="5">
    <location>
        <begin position="73"/>
        <end position="94"/>
    </location>
</feature>
<dbReference type="PANTHER" id="PTHR33514:SF13">
    <property type="entry name" value="PROTEIN ABCI12, CHLOROPLASTIC"/>
    <property type="match status" value="1"/>
</dbReference>
<evidence type="ECO:0000256" key="5">
    <source>
        <dbReference type="SAM" id="Phobius"/>
    </source>
</evidence>
<comment type="subcellular location">
    <subcellularLocation>
        <location evidence="1">Membrane</location>
        <topology evidence="1">Multi-pass membrane protein</topology>
    </subcellularLocation>
</comment>
<feature type="transmembrane region" description="Helical" evidence="5">
    <location>
        <begin position="247"/>
        <end position="268"/>
    </location>
</feature>
<dbReference type="RefSeq" id="WP_344912993.1">
    <property type="nucleotide sequence ID" value="NZ_BAABDL010000118.1"/>
</dbReference>
<evidence type="ECO:0000313" key="6">
    <source>
        <dbReference type="EMBL" id="GAA4076123.1"/>
    </source>
</evidence>
<dbReference type="Proteomes" id="UP001501734">
    <property type="component" value="Unassembled WGS sequence"/>
</dbReference>
<keyword evidence="4 5" id="KW-0472">Membrane</keyword>
<evidence type="ECO:0000256" key="2">
    <source>
        <dbReference type="ARBA" id="ARBA00022692"/>
    </source>
</evidence>
<evidence type="ECO:0000256" key="1">
    <source>
        <dbReference type="ARBA" id="ARBA00004141"/>
    </source>
</evidence>
<dbReference type="PANTHER" id="PTHR33514">
    <property type="entry name" value="PROTEIN ABCI12, CHLOROPLASTIC"/>
    <property type="match status" value="1"/>
</dbReference>
<evidence type="ECO:0000256" key="4">
    <source>
        <dbReference type="ARBA" id="ARBA00023136"/>
    </source>
</evidence>
<comment type="caution">
    <text evidence="6">The sequence shown here is derived from an EMBL/GenBank/DDBJ whole genome shotgun (WGS) entry which is preliminary data.</text>
</comment>